<keyword evidence="2" id="KW-1185">Reference proteome</keyword>
<reference evidence="1 2" key="1">
    <citation type="submission" date="2020-08" db="EMBL/GenBank/DDBJ databases">
        <title>Cohnella phylogeny.</title>
        <authorList>
            <person name="Dunlap C."/>
        </authorList>
    </citation>
    <scope>NUCLEOTIDE SEQUENCE [LARGE SCALE GENOMIC DNA]</scope>
    <source>
        <strain evidence="1 2">DSM 25239</strain>
    </source>
</reference>
<evidence type="ECO:0000313" key="2">
    <source>
        <dbReference type="Proteomes" id="UP000553776"/>
    </source>
</evidence>
<dbReference type="Pfam" id="PF13646">
    <property type="entry name" value="HEAT_2"/>
    <property type="match status" value="1"/>
</dbReference>
<protein>
    <submittedName>
        <fullName evidence="1">HEAT repeat domain-containing protein</fullName>
    </submittedName>
</protein>
<dbReference type="Proteomes" id="UP000553776">
    <property type="component" value="Unassembled WGS sequence"/>
</dbReference>
<organism evidence="1 2">
    <name type="scientific">Cohnella xylanilytica</name>
    <dbReference type="NCBI Taxonomy" id="557555"/>
    <lineage>
        <taxon>Bacteria</taxon>
        <taxon>Bacillati</taxon>
        <taxon>Bacillota</taxon>
        <taxon>Bacilli</taxon>
        <taxon>Bacillales</taxon>
        <taxon>Paenibacillaceae</taxon>
        <taxon>Cohnella</taxon>
    </lineage>
</organism>
<dbReference type="RefSeq" id="WP_185138988.1">
    <property type="nucleotide sequence ID" value="NZ_JACJVR010000110.1"/>
</dbReference>
<name>A0A841UAP0_9BACL</name>
<evidence type="ECO:0000313" key="1">
    <source>
        <dbReference type="EMBL" id="MBB6695031.1"/>
    </source>
</evidence>
<proteinExistence type="predicted"/>
<dbReference type="InterPro" id="IPR016024">
    <property type="entry name" value="ARM-type_fold"/>
</dbReference>
<gene>
    <name evidence="1" type="ORF">H7B90_26915</name>
</gene>
<dbReference type="Gene3D" id="1.25.10.10">
    <property type="entry name" value="Leucine-rich Repeat Variant"/>
    <property type="match status" value="1"/>
</dbReference>
<sequence>MSIDILFELQQETRRLFIAGSAMAAGDLRLTKLLPRLRNLGESAPVFKRLADATDELLAAEREESAAKLLELGTLLSAVLYTQGRTETAGESQPVQGAGVGLKTDTTYRKLNPLILALTTKGQGRLEQIRASFEDGSFLDLRALQAICSALDDSYAEIPDYVQEKLIPAFGSDAVPVLRSQLNLQGGKGDGRRLQLLHRQLGRSMIDLVAEAAVDGSPEVKIVAVSILGEYPEQESLVLQLSREKRKEVRSAAYFSLAKLGTAAALQRLYEAAVSKDRELAVDPIRASASSELMGRMIRFGEDALERHLSGEGSDKSEAAEQIRTAISCLEGSGRQMAAETYSFLRKLLSSEAFLVQETETTQEAAAELLLELDWPEADRFAIELGDAGRGSFLGHGFRAAFRQMPPADVYHRYAGFLSKGKSKAAKELLGAIRSLAAYQTRGDEERDGAGVVPEAAWDPRWVQLFIRLDLPELVCLFAQRADRDVTDYLTGKLQNAKANDWHVYDILLALFRIRYREAPELLMGHLEKGAGRHLYYLNWQHKRLIASMPKAYAPRLRAFAEQAAYESVRNELFSIIEALEEKPDDAAEEGGRGLWGWIRNKMS</sequence>
<comment type="caution">
    <text evidence="1">The sequence shown here is derived from an EMBL/GenBank/DDBJ whole genome shotgun (WGS) entry which is preliminary data.</text>
</comment>
<accession>A0A841UAP0</accession>
<dbReference type="InterPro" id="IPR011989">
    <property type="entry name" value="ARM-like"/>
</dbReference>
<dbReference type="SUPFAM" id="SSF48371">
    <property type="entry name" value="ARM repeat"/>
    <property type="match status" value="1"/>
</dbReference>
<dbReference type="EMBL" id="JACJVR010000110">
    <property type="protein sequence ID" value="MBB6695031.1"/>
    <property type="molecule type" value="Genomic_DNA"/>
</dbReference>
<dbReference type="AlphaFoldDB" id="A0A841UAP0"/>